<gene>
    <name evidence="2" type="ORF">MW290_13530</name>
</gene>
<dbReference type="EMBL" id="CP097635">
    <property type="protein sequence ID" value="URI06909.1"/>
    <property type="molecule type" value="Genomic_DNA"/>
</dbReference>
<proteinExistence type="predicted"/>
<evidence type="ECO:0000313" key="3">
    <source>
        <dbReference type="Proteomes" id="UP001056201"/>
    </source>
</evidence>
<dbReference type="Proteomes" id="UP001056201">
    <property type="component" value="Chromosome 1"/>
</dbReference>
<dbReference type="InterPro" id="IPR002763">
    <property type="entry name" value="DUF72"/>
</dbReference>
<dbReference type="PANTHER" id="PTHR30348">
    <property type="entry name" value="UNCHARACTERIZED PROTEIN YECE"/>
    <property type="match status" value="1"/>
</dbReference>
<dbReference type="SUPFAM" id="SSF117396">
    <property type="entry name" value="TM1631-like"/>
    <property type="match status" value="1"/>
</dbReference>
<reference evidence="2" key="1">
    <citation type="submission" date="2022-05" db="EMBL/GenBank/DDBJ databases">
        <title>An RpoN-dependent PEP-CTERM gene is involved in floc formation of an Aquincola tertiaricarbonis strain.</title>
        <authorList>
            <person name="Qiu D."/>
            <person name="Xia M."/>
        </authorList>
    </citation>
    <scope>NUCLEOTIDE SEQUENCE</scope>
    <source>
        <strain evidence="2">RN12</strain>
    </source>
</reference>
<accession>A0ABY4S3B6</accession>
<feature type="region of interest" description="Disordered" evidence="1">
    <location>
        <begin position="1"/>
        <end position="30"/>
    </location>
</feature>
<name>A0ABY4S3B6_AQUTE</name>
<dbReference type="Pfam" id="PF01904">
    <property type="entry name" value="DUF72"/>
    <property type="match status" value="1"/>
</dbReference>
<dbReference type="Gene3D" id="3.20.20.410">
    <property type="entry name" value="Protein of unknown function UPF0759"/>
    <property type="match status" value="1"/>
</dbReference>
<evidence type="ECO:0000313" key="2">
    <source>
        <dbReference type="EMBL" id="URI06909.1"/>
    </source>
</evidence>
<dbReference type="PANTHER" id="PTHR30348:SF13">
    <property type="entry name" value="UPF0759 PROTEIN YUNF"/>
    <property type="match status" value="1"/>
</dbReference>
<evidence type="ECO:0000256" key="1">
    <source>
        <dbReference type="SAM" id="MobiDB-lite"/>
    </source>
</evidence>
<organism evidence="2 3">
    <name type="scientific">Aquincola tertiaricarbonis</name>
    <dbReference type="NCBI Taxonomy" id="391953"/>
    <lineage>
        <taxon>Bacteria</taxon>
        <taxon>Pseudomonadati</taxon>
        <taxon>Pseudomonadota</taxon>
        <taxon>Betaproteobacteria</taxon>
        <taxon>Burkholderiales</taxon>
        <taxon>Sphaerotilaceae</taxon>
        <taxon>Aquincola</taxon>
    </lineage>
</organism>
<protein>
    <submittedName>
        <fullName evidence="2">DUF72 domain-containing protein</fullName>
    </submittedName>
</protein>
<dbReference type="InterPro" id="IPR036520">
    <property type="entry name" value="UPF0759_sf"/>
</dbReference>
<sequence length="323" mass="35643">MQLPAPTAQQPPEAGPETEPRLQPLRPPGPHRIRVGTAGWEHPSLLACGRFYPADCRSSTERLQHYASRFALVEVTSTEDEWPSPEVVQAWADATPADFVFNLRVFRVFSGRSIPVDALPMTVRAALGAFTHHTVQPDDLPPAVHELMWESFLQALQPLQAAGKLGALQWRWPVGFAAAAPARVLLDDWRARLTDHLLAVAFDDPSWFHPGQAHATLEFQKERGLVNVVEDGRLQGVHATAAHWEVTNPHLALVRLPGPPGAGAGADDHPHPDLSDAELENLAMNVRSLSQRVLNTHVVFDDAVQDRAQRHAERLMRLLGLGR</sequence>
<keyword evidence="3" id="KW-1185">Reference proteome</keyword>
<dbReference type="RefSeq" id="WP_250195174.1">
    <property type="nucleotide sequence ID" value="NZ_CP097635.1"/>
</dbReference>